<feature type="region of interest" description="Disordered" evidence="5">
    <location>
        <begin position="273"/>
        <end position="369"/>
    </location>
</feature>
<dbReference type="GO" id="GO:0005518">
    <property type="term" value="F:collagen binding"/>
    <property type="evidence" value="ECO:0007669"/>
    <property type="project" value="InterPro"/>
</dbReference>
<reference evidence="9" key="1">
    <citation type="journal article" date="2021" name="Proc. Natl. Acad. Sci. U.S.A.">
        <title>A Catalog of Tens of Thousands of Viruses from Human Metagenomes Reveals Hidden Associations with Chronic Diseases.</title>
        <authorList>
            <person name="Tisza M.J."/>
            <person name="Buck C.B."/>
        </authorList>
    </citation>
    <scope>NUCLEOTIDE SEQUENCE</scope>
    <source>
        <strain evidence="9">Ctkhg5</strain>
    </source>
</reference>
<organism evidence="9">
    <name type="scientific">Siphoviridae sp. ctkhg5</name>
    <dbReference type="NCBI Taxonomy" id="2825643"/>
    <lineage>
        <taxon>Viruses</taxon>
        <taxon>Duplodnaviria</taxon>
        <taxon>Heunggongvirae</taxon>
        <taxon>Uroviricota</taxon>
        <taxon>Caudoviricetes</taxon>
    </lineage>
</organism>
<keyword evidence="2" id="KW-0134">Cell wall</keyword>
<proteinExistence type="predicted"/>
<evidence type="ECO:0000256" key="1">
    <source>
        <dbReference type="ARBA" id="ARBA00004168"/>
    </source>
</evidence>
<evidence type="ECO:0000313" key="9">
    <source>
        <dbReference type="EMBL" id="DAF92442.1"/>
    </source>
</evidence>
<keyword evidence="9" id="KW-0176">Collagen</keyword>
<dbReference type="Pfam" id="PF17961">
    <property type="entry name" value="Big_8"/>
    <property type="match status" value="1"/>
</dbReference>
<name>A0A8S5UDG9_9CAUD</name>
<dbReference type="Gene3D" id="2.60.40.1280">
    <property type="match status" value="1"/>
</dbReference>
<comment type="subcellular location">
    <subcellularLocation>
        <location evidence="1">Secreted</location>
        <location evidence="1">Cell wall</location>
        <topology evidence="1">Peptidoglycan-anchor</topology>
    </subcellularLocation>
</comment>
<evidence type="ECO:0000259" key="8">
    <source>
        <dbReference type="Pfam" id="PF17961"/>
    </source>
</evidence>
<protein>
    <submittedName>
        <fullName evidence="9">Collagen binding domain protein</fullName>
    </submittedName>
</protein>
<accession>A0A8S5UDG9</accession>
<evidence type="ECO:0000256" key="2">
    <source>
        <dbReference type="ARBA" id="ARBA00022512"/>
    </source>
</evidence>
<dbReference type="Gene3D" id="2.60.40.740">
    <property type="match status" value="1"/>
</dbReference>
<dbReference type="InterPro" id="IPR041171">
    <property type="entry name" value="SDR_Ig"/>
</dbReference>
<evidence type="ECO:0000256" key="5">
    <source>
        <dbReference type="SAM" id="MobiDB-lite"/>
    </source>
</evidence>
<evidence type="ECO:0000256" key="4">
    <source>
        <dbReference type="ARBA" id="ARBA00022729"/>
    </source>
</evidence>
<keyword evidence="3" id="KW-0964">Secreted</keyword>
<feature type="compositionally biased region" description="Pro residues" evidence="5">
    <location>
        <begin position="313"/>
        <end position="340"/>
    </location>
</feature>
<feature type="domain" description="Collagen binding" evidence="7">
    <location>
        <begin position="172"/>
        <end position="287"/>
    </location>
</feature>
<evidence type="ECO:0000259" key="7">
    <source>
        <dbReference type="Pfam" id="PF05737"/>
    </source>
</evidence>
<keyword evidence="4" id="KW-0732">Signal</keyword>
<keyword evidence="6" id="KW-1133">Transmembrane helix</keyword>
<feature type="compositionally biased region" description="Polar residues" evidence="5">
    <location>
        <begin position="274"/>
        <end position="301"/>
    </location>
</feature>
<sequence length="404" mass="44203">MKKLLQWLAVCVFAVLIFVPALAQAQTVPTTITSFKVTDKNRQDLTAAYTNQDIYLTASWQAQGEVHEGDTFSLGIPDILDFPATNAASFDIYAPDGNVMATAQVTPGRVTITYTSWVEGKDHVQGVLWLAAHVKADAAAGTTTLRLIDEATGQVVETSFETKHYGIIQHEVIAKWGVKTDHGTVEWSVRLNHAADNLTNVVLEDTAQEGTRIIPGSFRLYRVHMDAYSNIDPASWVRVSVPEPTINGNSFTWDLSSVDFQGNQYFMYYETEGTETTSNSIQLKSRETTQGSRYQYVSQDSGGNGNGDNRPQPTEPVTPEPQPEPETPPTPTPTPEPVPTPQDTDPEPEPKPEPAKPVKKAKKKAALPNTGDWDYFISATTALFGACAGGFLVYVGLELGKDKH</sequence>
<evidence type="ECO:0000256" key="6">
    <source>
        <dbReference type="SAM" id="Phobius"/>
    </source>
</evidence>
<keyword evidence="6" id="KW-0472">Membrane</keyword>
<dbReference type="InterPro" id="IPR008456">
    <property type="entry name" value="Collagen-bd_dom"/>
</dbReference>
<dbReference type="GO" id="GO:0007155">
    <property type="term" value="P:cell adhesion"/>
    <property type="evidence" value="ECO:0007669"/>
    <property type="project" value="InterPro"/>
</dbReference>
<keyword evidence="6" id="KW-0812">Transmembrane</keyword>
<evidence type="ECO:0000256" key="3">
    <source>
        <dbReference type="ARBA" id="ARBA00022525"/>
    </source>
</evidence>
<feature type="transmembrane region" description="Helical" evidence="6">
    <location>
        <begin position="375"/>
        <end position="397"/>
    </location>
</feature>
<feature type="domain" description="SDR-like Ig" evidence="8">
    <location>
        <begin position="51"/>
        <end position="138"/>
    </location>
</feature>
<dbReference type="SUPFAM" id="SSF49401">
    <property type="entry name" value="Bacterial adhesins"/>
    <property type="match status" value="2"/>
</dbReference>
<dbReference type="EMBL" id="BK016067">
    <property type="protein sequence ID" value="DAF92442.1"/>
    <property type="molecule type" value="Genomic_DNA"/>
</dbReference>
<dbReference type="InterPro" id="IPR008966">
    <property type="entry name" value="Adhesion_dom_sf"/>
</dbReference>
<dbReference type="Pfam" id="PF05737">
    <property type="entry name" value="Collagen_bind"/>
    <property type="match status" value="1"/>
</dbReference>
<dbReference type="InterPro" id="IPR011252">
    <property type="entry name" value="Fibrogen-bd_dom1"/>
</dbReference>